<evidence type="ECO:0000256" key="3">
    <source>
        <dbReference type="SAM" id="MobiDB-lite"/>
    </source>
</evidence>
<dbReference type="InterPro" id="IPR036165">
    <property type="entry name" value="YefM-like_sf"/>
</dbReference>
<gene>
    <name evidence="4" type="ORF">ACFQPS_17185</name>
</gene>
<dbReference type="Gene3D" id="3.40.1620.10">
    <property type="entry name" value="YefM-like domain"/>
    <property type="match status" value="1"/>
</dbReference>
<sequence>MPDAHRLHDHDAGDHGDHDDGRRAEPRSVGARHVSATEFRQNLARHLDQVRDSRAPLVVTRQGEEGVVVLAEGEWAALQETLHVLGTPANARRLLDAIAEFEAGKGVERDLIEP</sequence>
<dbReference type="PANTHER" id="PTHR33713">
    <property type="entry name" value="ANTITOXIN YAFN-RELATED"/>
    <property type="match status" value="1"/>
</dbReference>
<dbReference type="Pfam" id="PF02604">
    <property type="entry name" value="PhdYeFM_antitox"/>
    <property type="match status" value="1"/>
</dbReference>
<dbReference type="SUPFAM" id="SSF143120">
    <property type="entry name" value="YefM-like"/>
    <property type="match status" value="1"/>
</dbReference>
<dbReference type="Gene3D" id="6.10.250.330">
    <property type="match status" value="1"/>
</dbReference>
<protein>
    <recommendedName>
        <fullName evidence="2">Antitoxin</fullName>
    </recommendedName>
</protein>
<proteinExistence type="inferred from homology"/>
<accession>A0ABW2KY48</accession>
<comment type="similarity">
    <text evidence="1 2">Belongs to the phD/YefM antitoxin family.</text>
</comment>
<name>A0ABW2KY48_9PROT</name>
<keyword evidence="5" id="KW-1185">Reference proteome</keyword>
<evidence type="ECO:0000256" key="1">
    <source>
        <dbReference type="ARBA" id="ARBA00009981"/>
    </source>
</evidence>
<dbReference type="InterPro" id="IPR006442">
    <property type="entry name" value="Antitoxin_Phd/YefM"/>
</dbReference>
<dbReference type="EMBL" id="JBHTCM010000022">
    <property type="protein sequence ID" value="MFC7334902.1"/>
    <property type="molecule type" value="Genomic_DNA"/>
</dbReference>
<dbReference type="NCBIfam" id="TIGR01552">
    <property type="entry name" value="phd_fam"/>
    <property type="match status" value="1"/>
</dbReference>
<dbReference type="PANTHER" id="PTHR33713:SF6">
    <property type="entry name" value="ANTITOXIN YEFM"/>
    <property type="match status" value="1"/>
</dbReference>
<evidence type="ECO:0000256" key="2">
    <source>
        <dbReference type="RuleBase" id="RU362080"/>
    </source>
</evidence>
<dbReference type="Proteomes" id="UP001596456">
    <property type="component" value="Unassembled WGS sequence"/>
</dbReference>
<evidence type="ECO:0000313" key="5">
    <source>
        <dbReference type="Proteomes" id="UP001596456"/>
    </source>
</evidence>
<organism evidence="4 5">
    <name type="scientific">Rhodocista pekingensis</name>
    <dbReference type="NCBI Taxonomy" id="201185"/>
    <lineage>
        <taxon>Bacteria</taxon>
        <taxon>Pseudomonadati</taxon>
        <taxon>Pseudomonadota</taxon>
        <taxon>Alphaproteobacteria</taxon>
        <taxon>Rhodospirillales</taxon>
        <taxon>Azospirillaceae</taxon>
        <taxon>Rhodocista</taxon>
    </lineage>
</organism>
<comment type="function">
    <text evidence="2">Antitoxin component of a type II toxin-antitoxin (TA) system.</text>
</comment>
<comment type="caution">
    <text evidence="4">The sequence shown here is derived from an EMBL/GenBank/DDBJ whole genome shotgun (WGS) entry which is preliminary data.</text>
</comment>
<reference evidence="5" key="1">
    <citation type="journal article" date="2019" name="Int. J. Syst. Evol. Microbiol.">
        <title>The Global Catalogue of Microorganisms (GCM) 10K type strain sequencing project: providing services to taxonomists for standard genome sequencing and annotation.</title>
        <authorList>
            <consortium name="The Broad Institute Genomics Platform"/>
            <consortium name="The Broad Institute Genome Sequencing Center for Infectious Disease"/>
            <person name="Wu L."/>
            <person name="Ma J."/>
        </authorList>
    </citation>
    <scope>NUCLEOTIDE SEQUENCE [LARGE SCALE GENOMIC DNA]</scope>
    <source>
        <strain evidence="5">CGMCC 1.16275</strain>
    </source>
</reference>
<dbReference type="InterPro" id="IPR051405">
    <property type="entry name" value="phD/YefM_antitoxin"/>
</dbReference>
<feature type="compositionally biased region" description="Basic and acidic residues" evidence="3">
    <location>
        <begin position="1"/>
        <end position="26"/>
    </location>
</feature>
<evidence type="ECO:0000313" key="4">
    <source>
        <dbReference type="EMBL" id="MFC7334902.1"/>
    </source>
</evidence>
<feature type="region of interest" description="Disordered" evidence="3">
    <location>
        <begin position="1"/>
        <end position="33"/>
    </location>
</feature>
<dbReference type="RefSeq" id="WP_377360442.1">
    <property type="nucleotide sequence ID" value="NZ_JBHTCM010000022.1"/>
</dbReference>